<feature type="compositionally biased region" description="Polar residues" evidence="3">
    <location>
        <begin position="128"/>
        <end position="138"/>
    </location>
</feature>
<sequence length="1015" mass="114064">MSAYRHQPTYVPAGIDPARQRPRPPPNRRRDKPQLSCNLCRRRKLRCDRQHPCSTCKKRGLDQSCTYVTDSTASTPPAGVQDRLRHLENLVVSYMNQNEGPALSPSAQSCPNIQEPDASHAPPDVGSLKSSSTETQYQDQTHYKSILNAITELKEDFRESDDPRSDRIAAESSSVKPIDAPLLYGCKHCSKEEILAAVPSREFADCLVSECFEMLELSSCAINKRGFLKEVRSGPALDYVSLSASYREKTVQCLILGQYTRCGPYVLETLLHHFAAEFMRRRDVNNEAWIILSTTVHLASSAHGISQRSSPFQIYFAIWYDLPVSNAYAGADQSRWRAKTPRMGNALSLRVTDIATSGQLGVPRLINDVFVDTAEPRNLFDSDFDPSSVELPPSRPDTDPTPMLVVLSKLRTARMYTTVISTVTNTQPPTYAQVLQVDRQIEDMFLKIPEYCRIKPISDSIADPPSILLQRIFIQMNHHKAQIILHWRYLTLANKDDRYSYSTKTTVTAALKILKLHQTIYDGLKTGGRLYSVRWRITCFFSHDYLLATSILCFYLQRNGDRISKSELNEIKKTLRQTKVIWGPRTPTSAEVKRTAATIELVLPGILGQDSDESSSDSQGIPTPAGSSDLSASSNDQDPFVGSISPFFDPMFEGAPMFPSHINDMGAFIDSVFAGSVDPWIIPYTQTGNTCSTESRRTQLYSKDVRIKDLTEADNNAYRICCWGSRVISRTKMDNSPIVPVPAPWQLRGTVYIVSFFSKAGKLPDHAYSPLERDSAYASAAVSGEHRGGISQFQVIRYTESPVGPYDELIVCPGYFNYETEEEGRREVKKNARISRIYVSHKYTCWNGRTNWNIPKHLARFEWDDLDGGATGVRVYPHDTTGDPSESRPNNVPLFQATFKPMRWTPSFPFSLSWMRYLGLDASLVQPPLPAGQGSQGELPGTDRWCKIVPAQSTKRARLAWADLSQKNEQGDLTSSVAHENFWPELGRWQLALKLEDATIDFGEGTYWDAPKTKL</sequence>
<dbReference type="Gene3D" id="2.40.400.10">
    <property type="entry name" value="Acetoacetate decarboxylase-like"/>
    <property type="match status" value="1"/>
</dbReference>
<feature type="compositionally biased region" description="Polar residues" evidence="3">
    <location>
        <begin position="98"/>
        <end position="112"/>
    </location>
</feature>
<dbReference type="SUPFAM" id="SSF160104">
    <property type="entry name" value="Acetoacetate decarboxylase-like"/>
    <property type="match status" value="1"/>
</dbReference>
<dbReference type="GO" id="GO:0008270">
    <property type="term" value="F:zinc ion binding"/>
    <property type="evidence" value="ECO:0007669"/>
    <property type="project" value="InterPro"/>
</dbReference>
<dbReference type="Proteomes" id="UP000319160">
    <property type="component" value="Unassembled WGS sequence"/>
</dbReference>
<feature type="region of interest" description="Disordered" evidence="3">
    <location>
        <begin position="98"/>
        <end position="138"/>
    </location>
</feature>
<dbReference type="STRING" id="2512241.A0A553IBX7"/>
<dbReference type="OrthoDB" id="5431381at2759"/>
<reference evidence="6" key="1">
    <citation type="submission" date="2019-06" db="EMBL/GenBank/DDBJ databases">
        <title>Draft genome sequence of the griseofulvin-producing fungus Xylaria cubensis strain G536.</title>
        <authorList>
            <person name="Mead M.E."/>
            <person name="Raja H.A."/>
            <person name="Steenwyk J.L."/>
            <person name="Knowles S.L."/>
            <person name="Oberlies N.H."/>
            <person name="Rokas A."/>
        </authorList>
    </citation>
    <scope>NUCLEOTIDE SEQUENCE [LARGE SCALE GENOMIC DNA]</scope>
    <source>
        <strain evidence="6">G536</strain>
    </source>
</reference>
<dbReference type="SUPFAM" id="SSF57701">
    <property type="entry name" value="Zn2/Cys6 DNA-binding domain"/>
    <property type="match status" value="1"/>
</dbReference>
<dbReference type="CDD" id="cd12148">
    <property type="entry name" value="fungal_TF_MHR"/>
    <property type="match status" value="1"/>
</dbReference>
<protein>
    <recommendedName>
        <fullName evidence="4">Zn(2)-C6 fungal-type domain-containing protein</fullName>
    </recommendedName>
</protein>
<keyword evidence="2" id="KW-0539">Nucleus</keyword>
<feature type="compositionally biased region" description="Polar residues" evidence="3">
    <location>
        <begin position="619"/>
        <end position="636"/>
    </location>
</feature>
<feature type="compositionally biased region" description="Basic residues" evidence="3">
    <location>
        <begin position="20"/>
        <end position="31"/>
    </location>
</feature>
<organism evidence="5 6">
    <name type="scientific">Xylaria flabelliformis</name>
    <dbReference type="NCBI Taxonomy" id="2512241"/>
    <lineage>
        <taxon>Eukaryota</taxon>
        <taxon>Fungi</taxon>
        <taxon>Dikarya</taxon>
        <taxon>Ascomycota</taxon>
        <taxon>Pezizomycotina</taxon>
        <taxon>Sordariomycetes</taxon>
        <taxon>Xylariomycetidae</taxon>
        <taxon>Xylariales</taxon>
        <taxon>Xylariaceae</taxon>
        <taxon>Xylaria</taxon>
    </lineage>
</organism>
<comment type="subcellular location">
    <subcellularLocation>
        <location evidence="1">Nucleus</location>
    </subcellularLocation>
</comment>
<evidence type="ECO:0000259" key="4">
    <source>
        <dbReference type="PROSITE" id="PS50048"/>
    </source>
</evidence>
<dbReference type="InterPro" id="IPR036864">
    <property type="entry name" value="Zn2-C6_fun-type_DNA-bd_sf"/>
</dbReference>
<feature type="region of interest" description="Disordered" evidence="3">
    <location>
        <begin position="1"/>
        <end position="35"/>
    </location>
</feature>
<name>A0A553IBX7_9PEZI</name>
<dbReference type="GO" id="GO:0000981">
    <property type="term" value="F:DNA-binding transcription factor activity, RNA polymerase II-specific"/>
    <property type="evidence" value="ECO:0007669"/>
    <property type="project" value="InterPro"/>
</dbReference>
<dbReference type="PANTHER" id="PTHR31001:SF74">
    <property type="entry name" value="ZN(II)2CYS6 TRANSCRIPTION FACTOR (EUROFUNG)"/>
    <property type="match status" value="1"/>
</dbReference>
<dbReference type="CDD" id="cd00067">
    <property type="entry name" value="GAL4"/>
    <property type="match status" value="1"/>
</dbReference>
<dbReference type="Gene3D" id="4.10.240.10">
    <property type="entry name" value="Zn(2)-C6 fungal-type DNA-binding domain"/>
    <property type="match status" value="1"/>
</dbReference>
<dbReference type="PANTHER" id="PTHR31001">
    <property type="entry name" value="UNCHARACTERIZED TRANSCRIPTIONAL REGULATORY PROTEIN"/>
    <property type="match status" value="1"/>
</dbReference>
<gene>
    <name evidence="5" type="ORF">FHL15_001453</name>
</gene>
<dbReference type="AlphaFoldDB" id="A0A553IBX7"/>
<proteinExistence type="predicted"/>
<dbReference type="EMBL" id="VFLP01000005">
    <property type="protein sequence ID" value="TRX97698.1"/>
    <property type="molecule type" value="Genomic_DNA"/>
</dbReference>
<dbReference type="InterPro" id="IPR050613">
    <property type="entry name" value="Sec_Metabolite_Reg"/>
</dbReference>
<dbReference type="GO" id="GO:0005634">
    <property type="term" value="C:nucleus"/>
    <property type="evidence" value="ECO:0007669"/>
    <property type="project" value="UniProtKB-SubCell"/>
</dbReference>
<evidence type="ECO:0000256" key="3">
    <source>
        <dbReference type="SAM" id="MobiDB-lite"/>
    </source>
</evidence>
<keyword evidence="6" id="KW-1185">Reference proteome</keyword>
<comment type="caution">
    <text evidence="5">The sequence shown here is derived from an EMBL/GenBank/DDBJ whole genome shotgun (WGS) entry which is preliminary data.</text>
</comment>
<dbReference type="InterPro" id="IPR001138">
    <property type="entry name" value="Zn2Cys6_DnaBD"/>
</dbReference>
<evidence type="ECO:0000313" key="5">
    <source>
        <dbReference type="EMBL" id="TRX97698.1"/>
    </source>
</evidence>
<feature type="region of interest" description="Disordered" evidence="3">
    <location>
        <begin position="609"/>
        <end position="636"/>
    </location>
</feature>
<evidence type="ECO:0000256" key="1">
    <source>
        <dbReference type="ARBA" id="ARBA00004123"/>
    </source>
</evidence>
<dbReference type="InterPro" id="IPR023375">
    <property type="entry name" value="ADC_dom_sf"/>
</dbReference>
<feature type="domain" description="Zn(2)-C6 fungal-type" evidence="4">
    <location>
        <begin position="36"/>
        <end position="67"/>
    </location>
</feature>
<evidence type="ECO:0000256" key="2">
    <source>
        <dbReference type="ARBA" id="ARBA00023242"/>
    </source>
</evidence>
<dbReference type="Pfam" id="PF00172">
    <property type="entry name" value="Zn_clus"/>
    <property type="match status" value="1"/>
</dbReference>
<evidence type="ECO:0000313" key="6">
    <source>
        <dbReference type="Proteomes" id="UP000319160"/>
    </source>
</evidence>
<accession>A0A553IBX7</accession>
<dbReference type="SMART" id="SM00066">
    <property type="entry name" value="GAL4"/>
    <property type="match status" value="1"/>
</dbReference>
<dbReference type="PROSITE" id="PS50048">
    <property type="entry name" value="ZN2_CY6_FUNGAL_2"/>
    <property type="match status" value="1"/>
</dbReference>
<dbReference type="PROSITE" id="PS00463">
    <property type="entry name" value="ZN2_CY6_FUNGAL_1"/>
    <property type="match status" value="1"/>
</dbReference>